<evidence type="ECO:0000313" key="1">
    <source>
        <dbReference type="EMBL" id="TFK60660.1"/>
    </source>
</evidence>
<evidence type="ECO:0000313" key="2">
    <source>
        <dbReference type="Proteomes" id="UP000308600"/>
    </source>
</evidence>
<gene>
    <name evidence="1" type="ORF">BDN72DRAFT_904778</name>
</gene>
<sequence>MTYSSSWTMIDASNPEYQLLSAERSSILVCPTISLNDADELKNFLFRQLNMPSPTTSNAPDPPCLRLRSAHATAQSQASPSTQRALSLTPTDETLSDPGNTLIRRKVQRIRQLYTWRTSTTSTTHPTKKAGKVKPTAPPKATRAQSRAALPAPATATTIVTEPKAPQLNKARLEEGEPYTKQVKDVDQYWSGLESAECKKRGLETRDPRSTTAASGSEGTMEELGLAEGLQDGTFKYLLQTSCRDDYDIRRMKKSRAESSEGSASTLTFSQSSSSTRSASIVVEIEKEDPYIISPSHRLQKLLNSNNVPYGVQFELARLTTTGELRYDNLDVSKPMKLANKSNAGAVPELPKVLQREWQRGGKMFAKEEAAKSLG</sequence>
<keyword evidence="2" id="KW-1185">Reference proteome</keyword>
<proteinExistence type="predicted"/>
<protein>
    <submittedName>
        <fullName evidence="1">Uncharacterized protein</fullName>
    </submittedName>
</protein>
<accession>A0ACD3A4P1</accession>
<name>A0ACD3A4P1_9AGAR</name>
<organism evidence="1 2">
    <name type="scientific">Pluteus cervinus</name>
    <dbReference type="NCBI Taxonomy" id="181527"/>
    <lineage>
        <taxon>Eukaryota</taxon>
        <taxon>Fungi</taxon>
        <taxon>Dikarya</taxon>
        <taxon>Basidiomycota</taxon>
        <taxon>Agaricomycotina</taxon>
        <taxon>Agaricomycetes</taxon>
        <taxon>Agaricomycetidae</taxon>
        <taxon>Agaricales</taxon>
        <taxon>Pluteineae</taxon>
        <taxon>Pluteaceae</taxon>
        <taxon>Pluteus</taxon>
    </lineage>
</organism>
<reference evidence="1 2" key="1">
    <citation type="journal article" date="2019" name="Nat. Ecol. Evol.">
        <title>Megaphylogeny resolves global patterns of mushroom evolution.</title>
        <authorList>
            <person name="Varga T."/>
            <person name="Krizsan K."/>
            <person name="Foldi C."/>
            <person name="Dima B."/>
            <person name="Sanchez-Garcia M."/>
            <person name="Sanchez-Ramirez S."/>
            <person name="Szollosi G.J."/>
            <person name="Szarkandi J.G."/>
            <person name="Papp V."/>
            <person name="Albert L."/>
            <person name="Andreopoulos W."/>
            <person name="Angelini C."/>
            <person name="Antonin V."/>
            <person name="Barry K.W."/>
            <person name="Bougher N.L."/>
            <person name="Buchanan P."/>
            <person name="Buyck B."/>
            <person name="Bense V."/>
            <person name="Catcheside P."/>
            <person name="Chovatia M."/>
            <person name="Cooper J."/>
            <person name="Damon W."/>
            <person name="Desjardin D."/>
            <person name="Finy P."/>
            <person name="Geml J."/>
            <person name="Haridas S."/>
            <person name="Hughes K."/>
            <person name="Justo A."/>
            <person name="Karasinski D."/>
            <person name="Kautmanova I."/>
            <person name="Kiss B."/>
            <person name="Kocsube S."/>
            <person name="Kotiranta H."/>
            <person name="LaButti K.M."/>
            <person name="Lechner B.E."/>
            <person name="Liimatainen K."/>
            <person name="Lipzen A."/>
            <person name="Lukacs Z."/>
            <person name="Mihaltcheva S."/>
            <person name="Morgado L.N."/>
            <person name="Niskanen T."/>
            <person name="Noordeloos M.E."/>
            <person name="Ohm R.A."/>
            <person name="Ortiz-Santana B."/>
            <person name="Ovrebo C."/>
            <person name="Racz N."/>
            <person name="Riley R."/>
            <person name="Savchenko A."/>
            <person name="Shiryaev A."/>
            <person name="Soop K."/>
            <person name="Spirin V."/>
            <person name="Szebenyi C."/>
            <person name="Tomsovsky M."/>
            <person name="Tulloss R.E."/>
            <person name="Uehling J."/>
            <person name="Grigoriev I.V."/>
            <person name="Vagvolgyi C."/>
            <person name="Papp T."/>
            <person name="Martin F.M."/>
            <person name="Miettinen O."/>
            <person name="Hibbett D.S."/>
            <person name="Nagy L.G."/>
        </authorList>
    </citation>
    <scope>NUCLEOTIDE SEQUENCE [LARGE SCALE GENOMIC DNA]</scope>
    <source>
        <strain evidence="1 2">NL-1719</strain>
    </source>
</reference>
<dbReference type="EMBL" id="ML208746">
    <property type="protein sequence ID" value="TFK60660.1"/>
    <property type="molecule type" value="Genomic_DNA"/>
</dbReference>
<dbReference type="Proteomes" id="UP000308600">
    <property type="component" value="Unassembled WGS sequence"/>
</dbReference>